<organism evidence="2 3">
    <name type="scientific">Pukyongiella litopenaei</name>
    <dbReference type="NCBI Taxonomy" id="2605946"/>
    <lineage>
        <taxon>Bacteria</taxon>
        <taxon>Pseudomonadati</taxon>
        <taxon>Pseudomonadota</taxon>
        <taxon>Alphaproteobacteria</taxon>
        <taxon>Rhodobacterales</taxon>
        <taxon>Paracoccaceae</taxon>
        <taxon>Pukyongiella</taxon>
    </lineage>
</organism>
<sequence length="169" mass="18037">MPDDPPPDTCPDRGFRPRALGEIAIRCADRAGMAAFYRDVIGLEPLDGFHNPAITFLRIGAGYGGHTAVLALFSAEPGAAAPATGAGSSLHHIALSLPFAEQEAAMRWFDRLGQPYRVEQFGWIGWRGVFTLDPEGNTVELVAYDASMLDAPGSAPRRNTGRPGSDRSG</sequence>
<evidence type="ECO:0000313" key="3">
    <source>
        <dbReference type="Proteomes" id="UP000237655"/>
    </source>
</evidence>
<accession>A0A2S0MSV7</accession>
<dbReference type="SUPFAM" id="SSF54593">
    <property type="entry name" value="Glyoxalase/Bleomycin resistance protein/Dihydroxybiphenyl dioxygenase"/>
    <property type="match status" value="1"/>
</dbReference>
<dbReference type="AlphaFoldDB" id="A0A2S0MSV7"/>
<dbReference type="KEGG" id="thas:C6Y53_15385"/>
<dbReference type="PROSITE" id="PS51819">
    <property type="entry name" value="VOC"/>
    <property type="match status" value="1"/>
</dbReference>
<feature type="domain" description="VOC" evidence="1">
    <location>
        <begin position="19"/>
        <end position="144"/>
    </location>
</feature>
<dbReference type="Pfam" id="PF00903">
    <property type="entry name" value="Glyoxalase"/>
    <property type="match status" value="1"/>
</dbReference>
<evidence type="ECO:0000259" key="1">
    <source>
        <dbReference type="PROSITE" id="PS51819"/>
    </source>
</evidence>
<dbReference type="RefSeq" id="WP_106473262.1">
    <property type="nucleotide sequence ID" value="NZ_CP027665.1"/>
</dbReference>
<dbReference type="InterPro" id="IPR029068">
    <property type="entry name" value="Glyas_Bleomycin-R_OHBP_Dase"/>
</dbReference>
<dbReference type="Gene3D" id="3.10.180.10">
    <property type="entry name" value="2,3-Dihydroxybiphenyl 1,2-Dioxygenase, domain 1"/>
    <property type="match status" value="1"/>
</dbReference>
<dbReference type="InterPro" id="IPR037523">
    <property type="entry name" value="VOC_core"/>
</dbReference>
<dbReference type="Proteomes" id="UP000237655">
    <property type="component" value="Chromosome"/>
</dbReference>
<protein>
    <submittedName>
        <fullName evidence="2">VOC family protein</fullName>
    </submittedName>
</protein>
<dbReference type="CDD" id="cd06587">
    <property type="entry name" value="VOC"/>
    <property type="match status" value="1"/>
</dbReference>
<dbReference type="EMBL" id="CP027665">
    <property type="protein sequence ID" value="AVO38952.1"/>
    <property type="molecule type" value="Genomic_DNA"/>
</dbReference>
<keyword evidence="3" id="KW-1185">Reference proteome</keyword>
<dbReference type="InterPro" id="IPR004360">
    <property type="entry name" value="Glyas_Fos-R_dOase_dom"/>
</dbReference>
<name>A0A2S0MSV7_9RHOB</name>
<proteinExistence type="predicted"/>
<evidence type="ECO:0000313" key="2">
    <source>
        <dbReference type="EMBL" id="AVO38952.1"/>
    </source>
</evidence>
<gene>
    <name evidence="2" type="ORF">C6Y53_15385</name>
</gene>
<reference evidence="3" key="1">
    <citation type="submission" date="2018-03" db="EMBL/GenBank/DDBJ databases">
        <title>Genomic analysis of the strain SH-1 isolated from shrimp intestine.</title>
        <authorList>
            <person name="Kim Y.-S."/>
            <person name="Kim S.-E."/>
            <person name="Kim K.-H."/>
        </authorList>
    </citation>
    <scope>NUCLEOTIDE SEQUENCE [LARGE SCALE GENOMIC DNA]</scope>
    <source>
        <strain evidence="3">SH-1</strain>
    </source>
</reference>